<gene>
    <name evidence="1" type="ORF">DWV29_26945</name>
</gene>
<organism evidence="1 2">
    <name type="scientific">Enterocloster asparagiformis</name>
    <dbReference type="NCBI Taxonomy" id="333367"/>
    <lineage>
        <taxon>Bacteria</taxon>
        <taxon>Bacillati</taxon>
        <taxon>Bacillota</taxon>
        <taxon>Clostridia</taxon>
        <taxon>Lachnospirales</taxon>
        <taxon>Lachnospiraceae</taxon>
        <taxon>Enterocloster</taxon>
    </lineage>
</organism>
<comment type="caution">
    <text evidence="1">The sequence shown here is derived from an EMBL/GenBank/DDBJ whole genome shotgun (WGS) entry which is preliminary data.</text>
</comment>
<name>A0A413F786_9FIRM</name>
<dbReference type="AlphaFoldDB" id="A0A413F786"/>
<sequence>MGDKAIEAWSGQGWIYRNPKAFYHTPAKVCYVPDNADGAYTANDFLRLSLGQPEIAEEMFLSVGWEHPETWLDEQFRMGELAICLNCGHIYQCYMRLACPHSRNTKTNSGVMK</sequence>
<proteinExistence type="predicted"/>
<evidence type="ECO:0000313" key="1">
    <source>
        <dbReference type="EMBL" id="RGX21179.1"/>
    </source>
</evidence>
<dbReference type="EMBL" id="QSBM01000033">
    <property type="protein sequence ID" value="RGX21179.1"/>
    <property type="molecule type" value="Genomic_DNA"/>
</dbReference>
<reference evidence="1 2" key="1">
    <citation type="submission" date="2018-08" db="EMBL/GenBank/DDBJ databases">
        <title>A genome reference for cultivated species of the human gut microbiota.</title>
        <authorList>
            <person name="Zou Y."/>
            <person name="Xue W."/>
            <person name="Luo G."/>
        </authorList>
    </citation>
    <scope>NUCLEOTIDE SEQUENCE [LARGE SCALE GENOMIC DNA]</scope>
    <source>
        <strain evidence="1 2">AF04-15</strain>
    </source>
</reference>
<accession>A0A413F786</accession>
<dbReference type="Proteomes" id="UP000283880">
    <property type="component" value="Unassembled WGS sequence"/>
</dbReference>
<evidence type="ECO:0000313" key="2">
    <source>
        <dbReference type="Proteomes" id="UP000283880"/>
    </source>
</evidence>
<protein>
    <submittedName>
        <fullName evidence="1">Uncharacterized protein</fullName>
    </submittedName>
</protein>